<dbReference type="EMBL" id="BAAAPL010000002">
    <property type="protein sequence ID" value="GAA1704428.1"/>
    <property type="molecule type" value="Genomic_DNA"/>
</dbReference>
<evidence type="ECO:0000256" key="1">
    <source>
        <dbReference type="ARBA" id="ARBA00006056"/>
    </source>
</evidence>
<protein>
    <submittedName>
        <fullName evidence="3">Ldh family oxidoreductase</fullName>
    </submittedName>
</protein>
<dbReference type="RefSeq" id="WP_344072704.1">
    <property type="nucleotide sequence ID" value="NZ_BAAAPL010000002.1"/>
</dbReference>
<dbReference type="InterPro" id="IPR043144">
    <property type="entry name" value="Mal/L-sulf/L-lact_DH-like_ah"/>
</dbReference>
<dbReference type="Pfam" id="PF02615">
    <property type="entry name" value="Ldh_2"/>
    <property type="match status" value="1"/>
</dbReference>
<evidence type="ECO:0000313" key="3">
    <source>
        <dbReference type="EMBL" id="GAA1704428.1"/>
    </source>
</evidence>
<comment type="similarity">
    <text evidence="1">Belongs to the LDH2/MDH2 oxidoreductase family.</text>
</comment>
<accession>A0ABN2IG40</accession>
<dbReference type="InterPro" id="IPR036111">
    <property type="entry name" value="Mal/L-sulfo/L-lacto_DH-like_sf"/>
</dbReference>
<dbReference type="SUPFAM" id="SSF89733">
    <property type="entry name" value="L-sulfolactate dehydrogenase-like"/>
    <property type="match status" value="1"/>
</dbReference>
<dbReference type="Gene3D" id="1.10.1530.10">
    <property type="match status" value="1"/>
</dbReference>
<dbReference type="Gene3D" id="3.30.1370.60">
    <property type="entry name" value="Hypothetical oxidoreductase yiak, domain 2"/>
    <property type="match status" value="1"/>
</dbReference>
<name>A0ABN2IG40_9MICO</name>
<sequence length="345" mass="35254">MPTTVSPEAFEAFARDIFIAKGLSPEDSTALAHSFVWASLRGIDSHGIARVPRYVEMFENGIANPEATITIDDTRPGTAIVDADFAPGPIALTRAANLAVEKAKTQGVAIVSVRNTVHTGAIGYYASLVAEQGLVGIGIAAGSPMMSYTGAVGASVATSPLAIGVPAGEGRPTVLLDMATSLIAMGKIADAKRKGIALPEGAATTADGTPTTDPEIAKVPTPLGGAKGSGLSLMFELLTSVLVTAPILTPYHAGTKKHRQNATLIVVDPSAFGDVTEFVANVDATVDTIHALPKADGVEEIFVPGERSSAAAVKRAEGGIPVGDKLWNELVALADALDVTVPAVS</sequence>
<dbReference type="Proteomes" id="UP001501690">
    <property type="component" value="Unassembled WGS sequence"/>
</dbReference>
<evidence type="ECO:0000256" key="2">
    <source>
        <dbReference type="ARBA" id="ARBA00023002"/>
    </source>
</evidence>
<dbReference type="InterPro" id="IPR003767">
    <property type="entry name" value="Malate/L-lactate_DH-like"/>
</dbReference>
<keyword evidence="2" id="KW-0560">Oxidoreductase</keyword>
<dbReference type="PANTHER" id="PTHR11091">
    <property type="entry name" value="OXIDOREDUCTASE-RELATED"/>
    <property type="match status" value="1"/>
</dbReference>
<dbReference type="PANTHER" id="PTHR11091:SF0">
    <property type="entry name" value="MALATE DEHYDROGENASE"/>
    <property type="match status" value="1"/>
</dbReference>
<keyword evidence="4" id="KW-1185">Reference proteome</keyword>
<organism evidence="3 4">
    <name type="scientific">Microbacterium sediminicola</name>
    <dbReference type="NCBI Taxonomy" id="415210"/>
    <lineage>
        <taxon>Bacteria</taxon>
        <taxon>Bacillati</taxon>
        <taxon>Actinomycetota</taxon>
        <taxon>Actinomycetes</taxon>
        <taxon>Micrococcales</taxon>
        <taxon>Microbacteriaceae</taxon>
        <taxon>Microbacterium</taxon>
    </lineage>
</organism>
<proteinExistence type="inferred from homology"/>
<reference evidence="3 4" key="1">
    <citation type="journal article" date="2019" name="Int. J. Syst. Evol. Microbiol.">
        <title>The Global Catalogue of Microorganisms (GCM) 10K type strain sequencing project: providing services to taxonomists for standard genome sequencing and annotation.</title>
        <authorList>
            <consortium name="The Broad Institute Genomics Platform"/>
            <consortium name="The Broad Institute Genome Sequencing Center for Infectious Disease"/>
            <person name="Wu L."/>
            <person name="Ma J."/>
        </authorList>
    </citation>
    <scope>NUCLEOTIDE SEQUENCE [LARGE SCALE GENOMIC DNA]</scope>
    <source>
        <strain evidence="3 4">JCM 15577</strain>
    </source>
</reference>
<gene>
    <name evidence="3" type="ORF">GCM10009808_22900</name>
</gene>
<dbReference type="InterPro" id="IPR043143">
    <property type="entry name" value="Mal/L-sulf/L-lact_DH-like_NADP"/>
</dbReference>
<comment type="caution">
    <text evidence="3">The sequence shown here is derived from an EMBL/GenBank/DDBJ whole genome shotgun (WGS) entry which is preliminary data.</text>
</comment>
<evidence type="ECO:0000313" key="4">
    <source>
        <dbReference type="Proteomes" id="UP001501690"/>
    </source>
</evidence>